<dbReference type="PATRIC" id="fig|1230338.3.peg.1655"/>
<feature type="region of interest" description="Disordered" evidence="1">
    <location>
        <begin position="105"/>
        <end position="124"/>
    </location>
</feature>
<name>L2F5U8_9GAMM</name>
<proteinExistence type="predicted"/>
<gene>
    <name evidence="2" type="ORF">MOMA_07756</name>
</gene>
<dbReference type="EMBL" id="ANIN01000002">
    <property type="protein sequence ID" value="ELA08439.1"/>
    <property type="molecule type" value="Genomic_DNA"/>
</dbReference>
<evidence type="ECO:0000256" key="1">
    <source>
        <dbReference type="SAM" id="MobiDB-lite"/>
    </source>
</evidence>
<keyword evidence="3" id="KW-1185">Reference proteome</keyword>
<evidence type="ECO:0000313" key="3">
    <source>
        <dbReference type="Proteomes" id="UP000023795"/>
    </source>
</evidence>
<dbReference type="Proteomes" id="UP000023795">
    <property type="component" value="Unassembled WGS sequence"/>
</dbReference>
<reference evidence="2 3" key="1">
    <citation type="journal article" date="2013" name="Genome Announc.">
        <title>Genome Sequence of Moraxella macacae 0408225, a Novel Bacterial Species Isolated from a Cynomolgus Macaque with Epistaxis.</title>
        <authorList>
            <person name="Ladner J.T."/>
            <person name="Whitehouse C.A."/>
            <person name="Koroleva G.I."/>
            <person name="Palacios G.F."/>
        </authorList>
    </citation>
    <scope>NUCLEOTIDE SEQUENCE [LARGE SCALE GENOMIC DNA]</scope>
    <source>
        <strain evidence="2 3">0408225</strain>
    </source>
</reference>
<dbReference type="STRING" id="1230338.MOMA_07756"/>
<comment type="caution">
    <text evidence="2">The sequence shown here is derived from an EMBL/GenBank/DDBJ whole genome shotgun (WGS) entry which is preliminary data.</text>
</comment>
<protein>
    <submittedName>
        <fullName evidence="2">Uncharacterized protein</fullName>
    </submittedName>
</protein>
<dbReference type="RefSeq" id="WP_009501997.1">
    <property type="nucleotide sequence ID" value="NZ_ANIN01000002.1"/>
</dbReference>
<accession>L2F5U8</accession>
<evidence type="ECO:0000313" key="2">
    <source>
        <dbReference type="EMBL" id="ELA08439.1"/>
    </source>
</evidence>
<dbReference type="AlphaFoldDB" id="L2F5U8"/>
<sequence length="296" mass="34731">MKKIYILIKELGSFEQLAISESLANFLWRDELGLTAVDSRDVRVRNLEFSYSVYEASIENYRNLAMLAELYHKMDTAIFHYQQRYSVALVNFIVGDIDTMLQGFDKQGSDKQNSNEQGFGKPDSAFDNNSDNFNNFNNFNNNATQATEQATEAVDIYTLPKLVLQRIKQYFVEPFLITDVKLSEEKHVNIKYIDDTAEFRIIFTVLDVALPDDSEQYQYQPLVIDVFGRYQDKFSFYLDQVKTNKDRYFGYDNALYDKRQAYLNMILSRCKDEQGQDLETALKQVAKEFMYDFWLE</sequence>
<organism evidence="2 3">
    <name type="scientific">Moraxella macacae 0408225</name>
    <dbReference type="NCBI Taxonomy" id="1230338"/>
    <lineage>
        <taxon>Bacteria</taxon>
        <taxon>Pseudomonadati</taxon>
        <taxon>Pseudomonadota</taxon>
        <taxon>Gammaproteobacteria</taxon>
        <taxon>Moraxellales</taxon>
        <taxon>Moraxellaceae</taxon>
        <taxon>Moraxella</taxon>
    </lineage>
</organism>